<evidence type="ECO:0000313" key="1">
    <source>
        <dbReference type="EMBL" id="CAI5454523.1"/>
    </source>
</evidence>
<accession>A0A9P1J2F6</accession>
<dbReference type="EMBL" id="CANHGI010000006">
    <property type="protein sequence ID" value="CAI5454523.1"/>
    <property type="molecule type" value="Genomic_DNA"/>
</dbReference>
<dbReference type="Proteomes" id="UP001152747">
    <property type="component" value="Unassembled WGS sequence"/>
</dbReference>
<name>A0A9P1J2F6_9PELO</name>
<reference evidence="1" key="1">
    <citation type="submission" date="2022-11" db="EMBL/GenBank/DDBJ databases">
        <authorList>
            <person name="Kikuchi T."/>
        </authorList>
    </citation>
    <scope>NUCLEOTIDE SEQUENCE</scope>
    <source>
        <strain evidence="1">PS1010</strain>
    </source>
</reference>
<keyword evidence="2" id="KW-1185">Reference proteome</keyword>
<dbReference type="OrthoDB" id="5816996at2759"/>
<evidence type="ECO:0000313" key="2">
    <source>
        <dbReference type="Proteomes" id="UP001152747"/>
    </source>
</evidence>
<sequence length="203" mass="23692">MPEEEPKLAGELEGMPGYRKSWGFLQISVDKIKTQKIIPVQPSQRRRRQRRHLVKRRVDVNMQRDMHIMSLIRNVQKFQLEVEETIEGRPPRVEINAEPPERKIKRRRDKHYDYYPVFEPLAPWTYLIDAAEECTVTDDEDGECDLSTPLMFAVECKEDGEFLPAPLSDEIGDKLSALYQSPISVAPKENFITKFLKRHGITV</sequence>
<gene>
    <name evidence="1" type="ORF">CAMP_LOCUS17160</name>
</gene>
<organism evidence="1 2">
    <name type="scientific">Caenorhabditis angaria</name>
    <dbReference type="NCBI Taxonomy" id="860376"/>
    <lineage>
        <taxon>Eukaryota</taxon>
        <taxon>Metazoa</taxon>
        <taxon>Ecdysozoa</taxon>
        <taxon>Nematoda</taxon>
        <taxon>Chromadorea</taxon>
        <taxon>Rhabditida</taxon>
        <taxon>Rhabditina</taxon>
        <taxon>Rhabditomorpha</taxon>
        <taxon>Rhabditoidea</taxon>
        <taxon>Rhabditidae</taxon>
        <taxon>Peloderinae</taxon>
        <taxon>Caenorhabditis</taxon>
    </lineage>
</organism>
<proteinExistence type="predicted"/>
<comment type="caution">
    <text evidence="1">The sequence shown here is derived from an EMBL/GenBank/DDBJ whole genome shotgun (WGS) entry which is preliminary data.</text>
</comment>
<dbReference type="AlphaFoldDB" id="A0A9P1J2F6"/>
<protein>
    <submittedName>
        <fullName evidence="1">Uncharacterized protein</fullName>
    </submittedName>
</protein>